<keyword evidence="1" id="KW-0472">Membrane</keyword>
<feature type="transmembrane region" description="Helical" evidence="1">
    <location>
        <begin position="91"/>
        <end position="108"/>
    </location>
</feature>
<feature type="transmembrane region" description="Helical" evidence="1">
    <location>
        <begin position="21"/>
        <end position="42"/>
    </location>
</feature>
<evidence type="ECO:0000313" key="2">
    <source>
        <dbReference type="EMBL" id="OGG08955.1"/>
    </source>
</evidence>
<dbReference type="AlphaFoldDB" id="A0A1F5Z9B6"/>
<name>A0A1F5Z9B6_9BACT</name>
<dbReference type="EMBL" id="MFJC01000035">
    <property type="protein sequence ID" value="OGG08955.1"/>
    <property type="molecule type" value="Genomic_DNA"/>
</dbReference>
<evidence type="ECO:0000256" key="1">
    <source>
        <dbReference type="SAM" id="Phobius"/>
    </source>
</evidence>
<evidence type="ECO:0000313" key="3">
    <source>
        <dbReference type="Proteomes" id="UP000176854"/>
    </source>
</evidence>
<comment type="caution">
    <text evidence="2">The sequence shown here is derived from an EMBL/GenBank/DDBJ whole genome shotgun (WGS) entry which is preliminary data.</text>
</comment>
<gene>
    <name evidence="2" type="ORF">A2154_00920</name>
</gene>
<reference evidence="2 3" key="1">
    <citation type="journal article" date="2016" name="Nat. Commun.">
        <title>Thousands of microbial genomes shed light on interconnected biogeochemical processes in an aquifer system.</title>
        <authorList>
            <person name="Anantharaman K."/>
            <person name="Brown C.T."/>
            <person name="Hug L.A."/>
            <person name="Sharon I."/>
            <person name="Castelle C.J."/>
            <person name="Probst A.J."/>
            <person name="Thomas B.C."/>
            <person name="Singh A."/>
            <person name="Wilkins M.J."/>
            <person name="Karaoz U."/>
            <person name="Brodie E.L."/>
            <person name="Williams K.H."/>
            <person name="Hubbard S.S."/>
            <person name="Banfield J.F."/>
        </authorList>
    </citation>
    <scope>NUCLEOTIDE SEQUENCE [LARGE SCALE GENOMIC DNA]</scope>
</reference>
<sequence length="220" mass="25555">MDSKKSKNRNFTALASRLFRLFGGSALILCSIFLFLFVSVIWKRDNIIAKNLVELLFKEIFIPHKSPFLYLFTAALIAGKFVDTSIFIKRYIKVSFAAAILVTLLFQYKNIGRWFVMRDIVNGFKIVKYERNPGQPFDVMPYSDISIKNNRIKAEDLETLINSRINKRNKLIQAFGYGKHSTAKIWISKRVPQKGWYNPHGFGYDYNALAGIEYIYLRVN</sequence>
<keyword evidence="1" id="KW-1133">Transmembrane helix</keyword>
<organism evidence="2 3">
    <name type="scientific">Candidatus Gottesmanbacteria bacterium RBG_16_43_7</name>
    <dbReference type="NCBI Taxonomy" id="1798373"/>
    <lineage>
        <taxon>Bacteria</taxon>
        <taxon>Candidatus Gottesmaniibacteriota</taxon>
    </lineage>
</organism>
<accession>A0A1F5Z9B6</accession>
<feature type="transmembrane region" description="Helical" evidence="1">
    <location>
        <begin position="62"/>
        <end position="79"/>
    </location>
</feature>
<protein>
    <submittedName>
        <fullName evidence="2">Uncharacterized protein</fullName>
    </submittedName>
</protein>
<proteinExistence type="predicted"/>
<dbReference type="Proteomes" id="UP000176854">
    <property type="component" value="Unassembled WGS sequence"/>
</dbReference>
<keyword evidence="1" id="KW-0812">Transmembrane</keyword>